<dbReference type="NCBIfam" id="TIGR01353">
    <property type="entry name" value="dGTP_triPase"/>
    <property type="match status" value="1"/>
</dbReference>
<protein>
    <submittedName>
        <fullName evidence="3">dGTPase</fullName>
    </submittedName>
</protein>
<feature type="non-terminal residue" evidence="3">
    <location>
        <position position="228"/>
    </location>
</feature>
<feature type="domain" description="HD" evidence="2">
    <location>
        <begin position="52"/>
        <end position="192"/>
    </location>
</feature>
<dbReference type="EMBL" id="DMUP01000072">
    <property type="protein sequence ID" value="HAR55814.1"/>
    <property type="molecule type" value="Genomic_DNA"/>
</dbReference>
<evidence type="ECO:0000313" key="4">
    <source>
        <dbReference type="Proteomes" id="UP000262878"/>
    </source>
</evidence>
<dbReference type="GO" id="GO:0006203">
    <property type="term" value="P:dGTP catabolic process"/>
    <property type="evidence" value="ECO:0007669"/>
    <property type="project" value="TreeGrafter"/>
</dbReference>
<dbReference type="CDD" id="cd00077">
    <property type="entry name" value="HDc"/>
    <property type="match status" value="1"/>
</dbReference>
<dbReference type="PROSITE" id="PS51831">
    <property type="entry name" value="HD"/>
    <property type="match status" value="1"/>
</dbReference>
<gene>
    <name evidence="3" type="ORF">DCR58_03400</name>
</gene>
<dbReference type="SUPFAM" id="SSF109604">
    <property type="entry name" value="HD-domain/PDEase-like"/>
    <property type="match status" value="1"/>
</dbReference>
<dbReference type="GO" id="GO:0008832">
    <property type="term" value="F:dGTPase activity"/>
    <property type="evidence" value="ECO:0007669"/>
    <property type="project" value="TreeGrafter"/>
</dbReference>
<proteinExistence type="predicted"/>
<comment type="caution">
    <text evidence="3">The sequence shown here is derived from an EMBL/GenBank/DDBJ whole genome shotgun (WGS) entry which is preliminary data.</text>
</comment>
<dbReference type="SMART" id="SM00471">
    <property type="entry name" value="HDc"/>
    <property type="match status" value="1"/>
</dbReference>
<dbReference type="PANTHER" id="PTHR11373">
    <property type="entry name" value="DEOXYNUCLEOSIDE TRIPHOSPHATE TRIPHOSPHOHYDROLASE"/>
    <property type="match status" value="1"/>
</dbReference>
<evidence type="ECO:0000313" key="3">
    <source>
        <dbReference type="EMBL" id="HAR55814.1"/>
    </source>
</evidence>
<keyword evidence="1" id="KW-0378">Hydrolase</keyword>
<dbReference type="STRING" id="314276.OS145_11706"/>
<dbReference type="InterPro" id="IPR003607">
    <property type="entry name" value="HD/PDEase_dom"/>
</dbReference>
<dbReference type="PANTHER" id="PTHR11373:SF32">
    <property type="entry name" value="DEOXYGUANOSINETRIPHOSPHATE TRIPHOSPHOHYDROLASE"/>
    <property type="match status" value="1"/>
</dbReference>
<dbReference type="InterPro" id="IPR050135">
    <property type="entry name" value="dGTPase-like"/>
</dbReference>
<organism evidence="3 4">
    <name type="scientific">Idiomarina baltica</name>
    <dbReference type="NCBI Taxonomy" id="190892"/>
    <lineage>
        <taxon>Bacteria</taxon>
        <taxon>Pseudomonadati</taxon>
        <taxon>Pseudomonadota</taxon>
        <taxon>Gammaproteobacteria</taxon>
        <taxon>Alteromonadales</taxon>
        <taxon>Idiomarinaceae</taxon>
        <taxon>Idiomarina</taxon>
    </lineage>
</organism>
<dbReference type="Proteomes" id="UP000262878">
    <property type="component" value="Unassembled WGS sequence"/>
</dbReference>
<dbReference type="Gene3D" id="1.10.3210.10">
    <property type="entry name" value="Hypothetical protein af1432"/>
    <property type="match status" value="2"/>
</dbReference>
<name>A0A348WMQ2_9GAMM</name>
<evidence type="ECO:0000259" key="2">
    <source>
        <dbReference type="PROSITE" id="PS51831"/>
    </source>
</evidence>
<reference evidence="3 4" key="1">
    <citation type="journal article" date="2018" name="Nat. Biotechnol.">
        <title>A standardized bacterial taxonomy based on genome phylogeny substantially revises the tree of life.</title>
        <authorList>
            <person name="Parks D.H."/>
            <person name="Chuvochina M."/>
            <person name="Waite D.W."/>
            <person name="Rinke C."/>
            <person name="Skarshewski A."/>
            <person name="Chaumeil P.A."/>
            <person name="Hugenholtz P."/>
        </authorList>
    </citation>
    <scope>NUCLEOTIDE SEQUENCE [LARGE SCALE GENOMIC DNA]</scope>
    <source>
        <strain evidence="3">UBA9360</strain>
    </source>
</reference>
<sequence>MKADRPYSRHAGNWVIAAESDRGRIINSAAVRRLQQKTQVFPLERNAAVRSRLTHSLEVQQNGRYITREIGERLKQGGHFETLTEQGFSPHELFRVMESCVEMACIMHDIGNPPFGHFGEAAISSWFATHNDELFANFDEPDAADIKNELQSFEGNAQAIRLIHSLMGLNLTYTQIAAVLKYTRLASQPKPSKNDPLSYLGKKPGYYLAEQQLIKDLYQVLELPQGHR</sequence>
<evidence type="ECO:0000256" key="1">
    <source>
        <dbReference type="ARBA" id="ARBA00022801"/>
    </source>
</evidence>
<dbReference type="Pfam" id="PF01966">
    <property type="entry name" value="HD"/>
    <property type="match status" value="1"/>
</dbReference>
<dbReference type="AlphaFoldDB" id="A0A348WMQ2"/>
<dbReference type="InterPro" id="IPR006261">
    <property type="entry name" value="dGTPase"/>
</dbReference>
<accession>A0A348WMQ2</accession>
<dbReference type="InterPro" id="IPR006674">
    <property type="entry name" value="HD_domain"/>
</dbReference>